<accession>A0A0V1DSU9</accession>
<dbReference type="EMBL" id="JYDR01000360">
    <property type="protein sequence ID" value="KRY64550.1"/>
    <property type="molecule type" value="Genomic_DNA"/>
</dbReference>
<comment type="caution">
    <text evidence="3">The sequence shown here is derived from an EMBL/GenBank/DDBJ whole genome shotgun (WGS) entry which is preliminary data.</text>
</comment>
<dbReference type="EMBL" id="JYDR01000336">
    <property type="protein sequence ID" value="KRY64620.1"/>
    <property type="molecule type" value="Genomic_DNA"/>
</dbReference>
<feature type="transmembrane region" description="Helical" evidence="1">
    <location>
        <begin position="165"/>
        <end position="186"/>
    </location>
</feature>
<gene>
    <name evidence="2" type="ORF">T4A_1742</name>
    <name evidence="4" type="ORF">T4A_3244</name>
    <name evidence="3" type="ORF">T4A_6673</name>
</gene>
<organism evidence="3 5">
    <name type="scientific">Trichinella pseudospiralis</name>
    <name type="common">Parasitic roundworm</name>
    <dbReference type="NCBI Taxonomy" id="6337"/>
    <lineage>
        <taxon>Eukaryota</taxon>
        <taxon>Metazoa</taxon>
        <taxon>Ecdysozoa</taxon>
        <taxon>Nematoda</taxon>
        <taxon>Enoplea</taxon>
        <taxon>Dorylaimia</taxon>
        <taxon>Trichinellida</taxon>
        <taxon>Trichinellidae</taxon>
        <taxon>Trichinella</taxon>
    </lineage>
</organism>
<keyword evidence="1" id="KW-0812">Transmembrane</keyword>
<evidence type="ECO:0000313" key="5">
    <source>
        <dbReference type="Proteomes" id="UP000054632"/>
    </source>
</evidence>
<dbReference type="Proteomes" id="UP000054632">
    <property type="component" value="Unassembled WGS sequence"/>
</dbReference>
<keyword evidence="1" id="KW-1133">Transmembrane helix</keyword>
<name>A0A0V1DSU9_TRIPS</name>
<proteinExistence type="predicted"/>
<dbReference type="EMBL" id="JYDR01000047">
    <property type="protein sequence ID" value="KRY72207.1"/>
    <property type="molecule type" value="Genomic_DNA"/>
</dbReference>
<feature type="transmembrane region" description="Helical" evidence="1">
    <location>
        <begin position="141"/>
        <end position="158"/>
    </location>
</feature>
<protein>
    <submittedName>
        <fullName evidence="3">Uncharacterized protein</fullName>
    </submittedName>
</protein>
<dbReference type="AlphaFoldDB" id="A0A0V1DSU9"/>
<reference evidence="3 5" key="1">
    <citation type="submission" date="2015-01" db="EMBL/GenBank/DDBJ databases">
        <title>Evolution of Trichinella species and genotypes.</title>
        <authorList>
            <person name="Korhonen P.K."/>
            <person name="Edoardo P."/>
            <person name="Giuseppe L.R."/>
            <person name="Gasser R.B."/>
        </authorList>
    </citation>
    <scope>NUCLEOTIDE SEQUENCE [LARGE SCALE GENOMIC DNA]</scope>
    <source>
        <strain evidence="3">ISS13</strain>
    </source>
</reference>
<evidence type="ECO:0000256" key="1">
    <source>
        <dbReference type="SAM" id="Phobius"/>
    </source>
</evidence>
<evidence type="ECO:0000313" key="4">
    <source>
        <dbReference type="EMBL" id="KRY72207.1"/>
    </source>
</evidence>
<sequence>MRDGTSAKQSSCLYMGFGTGSGRCENAVLPCSQLKEQLLPIVGAGHPVAPFLYFRFQICPQVSRSNRRANQITTRCSSALLMATIFVRHTHFPHSSARLHLCFAHADDRVPRHPIFLQVWLHHRQPDVEKCTVVDWAGCELFFSFLSLSLMFFIFLSSSTEELEILFRQLITTTILVSMSVAPVPVNENHAILFSPTTN</sequence>
<keyword evidence="1" id="KW-0472">Membrane</keyword>
<evidence type="ECO:0000313" key="2">
    <source>
        <dbReference type="EMBL" id="KRY64550.1"/>
    </source>
</evidence>
<evidence type="ECO:0000313" key="3">
    <source>
        <dbReference type="EMBL" id="KRY64620.1"/>
    </source>
</evidence>